<evidence type="ECO:0000313" key="2">
    <source>
        <dbReference type="EnsemblPlants" id="PGSC0003DMT400091803"/>
    </source>
</evidence>
<dbReference type="PaxDb" id="4113-PGSC0003DMT400091803"/>
<sequence>MKTLKFQVFEILVKAWTLRRRNKKAGKNDETETRVSPSTLGDSPKGLTPHFVLIREELKEKYQKGDVPGASSPSQPARITKAKILKMGQLAYSSDVRATRLERSVSEIIDRAILAALTSIQTSVDALTMNIAEQSSGNLVEVSQEFQKDPTLTTLASQLDELATKLSEVEVQCNNKGRYIPPHERRKSRNGRENRVEDTLQITLQKVTDQDRVLEEMKEII</sequence>
<proteinExistence type="predicted"/>
<feature type="region of interest" description="Disordered" evidence="1">
    <location>
        <begin position="22"/>
        <end position="42"/>
    </location>
</feature>
<dbReference type="Proteomes" id="UP000011115">
    <property type="component" value="Unassembled WGS sequence"/>
</dbReference>
<reference evidence="3" key="1">
    <citation type="journal article" date="2011" name="Nature">
        <title>Genome sequence and analysis of the tuber crop potato.</title>
        <authorList>
            <consortium name="The Potato Genome Sequencing Consortium"/>
        </authorList>
    </citation>
    <scope>NUCLEOTIDE SEQUENCE [LARGE SCALE GENOMIC DNA]</scope>
    <source>
        <strain evidence="3">cv. DM1-3 516 R44</strain>
    </source>
</reference>
<keyword evidence="3" id="KW-1185">Reference proteome</keyword>
<dbReference type="AlphaFoldDB" id="M1DNF6"/>
<evidence type="ECO:0008006" key="4">
    <source>
        <dbReference type="Google" id="ProtNLM"/>
    </source>
</evidence>
<evidence type="ECO:0000313" key="3">
    <source>
        <dbReference type="Proteomes" id="UP000011115"/>
    </source>
</evidence>
<dbReference type="Gramene" id="PGSC0003DMT400091803">
    <property type="protein sequence ID" value="PGSC0003DMT400091803"/>
    <property type="gene ID" value="PGSC0003DMG400041374"/>
</dbReference>
<dbReference type="InParanoid" id="M1DNF6"/>
<evidence type="ECO:0000256" key="1">
    <source>
        <dbReference type="SAM" id="MobiDB-lite"/>
    </source>
</evidence>
<reference evidence="2" key="2">
    <citation type="submission" date="2015-06" db="UniProtKB">
        <authorList>
            <consortium name="EnsemblPlants"/>
        </authorList>
    </citation>
    <scope>IDENTIFICATION</scope>
    <source>
        <strain evidence="2">DM1-3 516 R44</strain>
    </source>
</reference>
<dbReference type="EnsemblPlants" id="PGSC0003DMT400091803">
    <property type="protein sequence ID" value="PGSC0003DMT400091803"/>
    <property type="gene ID" value="PGSC0003DMG400041374"/>
</dbReference>
<dbReference type="HOGENOM" id="CLU_1252539_0_0_1"/>
<name>M1DNF6_SOLTU</name>
<accession>M1DNF6</accession>
<protein>
    <recommendedName>
        <fullName evidence="4">Polyprotein protein</fullName>
    </recommendedName>
</protein>
<organism evidence="2 3">
    <name type="scientific">Solanum tuberosum</name>
    <name type="common">Potato</name>
    <dbReference type="NCBI Taxonomy" id="4113"/>
    <lineage>
        <taxon>Eukaryota</taxon>
        <taxon>Viridiplantae</taxon>
        <taxon>Streptophyta</taxon>
        <taxon>Embryophyta</taxon>
        <taxon>Tracheophyta</taxon>
        <taxon>Spermatophyta</taxon>
        <taxon>Magnoliopsida</taxon>
        <taxon>eudicotyledons</taxon>
        <taxon>Gunneridae</taxon>
        <taxon>Pentapetalae</taxon>
        <taxon>asterids</taxon>
        <taxon>lamiids</taxon>
        <taxon>Solanales</taxon>
        <taxon>Solanaceae</taxon>
        <taxon>Solanoideae</taxon>
        <taxon>Solaneae</taxon>
        <taxon>Solanum</taxon>
    </lineage>
</organism>